<reference evidence="3 4" key="1">
    <citation type="submission" date="2023-06" db="EMBL/GenBank/DDBJ databases">
        <title>Antibody response to the Sneathia vaginalis cytopathogenic toxin A during pregnancy.</title>
        <authorList>
            <person name="Mccoy Z.T."/>
            <person name="Serrano M.G."/>
            <person name="Spaine K."/>
            <person name="Edwards D.J."/>
            <person name="Buck G.A."/>
            <person name="Jefferson K."/>
        </authorList>
    </citation>
    <scope>NUCLEOTIDE SEQUENCE [LARGE SCALE GENOMIC DNA]</scope>
    <source>
        <strain evidence="3 4">CCUG 42621</strain>
    </source>
</reference>
<dbReference type="RefSeq" id="WP_066730127.1">
    <property type="nucleotide sequence ID" value="NZ_CAMYCH010000007.1"/>
</dbReference>
<feature type="transmembrane region" description="Helical" evidence="1">
    <location>
        <begin position="123"/>
        <end position="140"/>
    </location>
</feature>
<feature type="domain" description="Prepilin type IV endopeptidase peptidase" evidence="2">
    <location>
        <begin position="7"/>
        <end position="112"/>
    </location>
</feature>
<sequence length="141" mass="16898">MIAIKLLFNILFVFISYRDIKERILPESYLILMLILSLIKNFQNFNLFNLYLSMSIFTFPIFIQMLIEFYIKKEIIGLGDIKLFTILSIYFCRTDLIFVYKFYTSLYIIGAIIVLIFRRIKGYFPFAPIIYLTYIIGEFLL</sequence>
<keyword evidence="1" id="KW-0472">Membrane</keyword>
<dbReference type="GO" id="GO:0004190">
    <property type="term" value="F:aspartic-type endopeptidase activity"/>
    <property type="evidence" value="ECO:0007669"/>
    <property type="project" value="UniProtKB-EC"/>
</dbReference>
<dbReference type="InterPro" id="IPR000045">
    <property type="entry name" value="Prepilin_IV_endopep_pep"/>
</dbReference>
<dbReference type="EMBL" id="JASSPP010000004">
    <property type="protein sequence ID" value="MDK9580528.1"/>
    <property type="molecule type" value="Genomic_DNA"/>
</dbReference>
<dbReference type="Proteomes" id="UP001225134">
    <property type="component" value="Unassembled WGS sequence"/>
</dbReference>
<keyword evidence="3" id="KW-0378">Hydrolase</keyword>
<keyword evidence="1" id="KW-0812">Transmembrane</keyword>
<comment type="caution">
    <text evidence="3">The sequence shown here is derived from an EMBL/GenBank/DDBJ whole genome shotgun (WGS) entry which is preliminary data.</text>
</comment>
<organism evidence="3 4">
    <name type="scientific">Sneathia sanguinegens</name>
    <dbReference type="NCBI Taxonomy" id="40543"/>
    <lineage>
        <taxon>Bacteria</taxon>
        <taxon>Fusobacteriati</taxon>
        <taxon>Fusobacteriota</taxon>
        <taxon>Fusobacteriia</taxon>
        <taxon>Fusobacteriales</taxon>
        <taxon>Leptotrichiaceae</taxon>
        <taxon>Sneathia</taxon>
    </lineage>
</organism>
<protein>
    <submittedName>
        <fullName evidence="3">Prepilin peptidase</fullName>
        <ecNumber evidence="3">3.4.23.43</ecNumber>
    </submittedName>
</protein>
<gene>
    <name evidence="3" type="ORF">QQA45_03230</name>
</gene>
<dbReference type="EC" id="3.4.23.43" evidence="3"/>
<feature type="transmembrane region" description="Helical" evidence="1">
    <location>
        <begin position="97"/>
        <end position="116"/>
    </location>
</feature>
<dbReference type="Pfam" id="PF01478">
    <property type="entry name" value="Peptidase_A24"/>
    <property type="match status" value="1"/>
</dbReference>
<proteinExistence type="predicted"/>
<dbReference type="Gene3D" id="1.20.120.1220">
    <property type="match status" value="1"/>
</dbReference>
<name>A0ABT7HJ37_9FUSO</name>
<evidence type="ECO:0000313" key="4">
    <source>
        <dbReference type="Proteomes" id="UP001225134"/>
    </source>
</evidence>
<keyword evidence="1" id="KW-1133">Transmembrane helix</keyword>
<evidence type="ECO:0000313" key="3">
    <source>
        <dbReference type="EMBL" id="MDK9580528.1"/>
    </source>
</evidence>
<accession>A0ABT7HJ37</accession>
<evidence type="ECO:0000256" key="1">
    <source>
        <dbReference type="SAM" id="Phobius"/>
    </source>
</evidence>
<keyword evidence="4" id="KW-1185">Reference proteome</keyword>
<evidence type="ECO:0000259" key="2">
    <source>
        <dbReference type="Pfam" id="PF01478"/>
    </source>
</evidence>
<feature type="transmembrane region" description="Helical" evidence="1">
    <location>
        <begin position="48"/>
        <end position="67"/>
    </location>
</feature>